<organism evidence="2 3">
    <name type="scientific">Pseudoloma neurophilia</name>
    <dbReference type="NCBI Taxonomy" id="146866"/>
    <lineage>
        <taxon>Eukaryota</taxon>
        <taxon>Fungi</taxon>
        <taxon>Fungi incertae sedis</taxon>
        <taxon>Microsporidia</taxon>
        <taxon>Pseudoloma</taxon>
    </lineage>
</organism>
<sequence>MSSTFLILTCFSLIIEMFIKFILLNDLYYHITVYHEKFVSKCTKLSKFYFFRIF</sequence>
<evidence type="ECO:0000313" key="3">
    <source>
        <dbReference type="Proteomes" id="UP000051530"/>
    </source>
</evidence>
<accession>A0A0R0M4Q1</accession>
<dbReference type="EMBL" id="LGUB01000006">
    <property type="protein sequence ID" value="KRH95093.1"/>
    <property type="molecule type" value="Genomic_DNA"/>
</dbReference>
<keyword evidence="3" id="KW-1185">Reference proteome</keyword>
<reference evidence="2 3" key="1">
    <citation type="submission" date="2015-07" db="EMBL/GenBank/DDBJ databases">
        <title>The genome of Pseudoloma neurophilia, a relevant intracellular parasite of the zebrafish.</title>
        <authorList>
            <person name="Ndikumana S."/>
            <person name="Pelin A."/>
            <person name="Sanders J."/>
            <person name="Corradi N."/>
        </authorList>
    </citation>
    <scope>NUCLEOTIDE SEQUENCE [LARGE SCALE GENOMIC DNA]</scope>
    <source>
        <strain evidence="2 3">MK1</strain>
    </source>
</reference>
<gene>
    <name evidence="2" type="ORF">M153_3100012030</name>
</gene>
<feature type="transmembrane region" description="Helical" evidence="1">
    <location>
        <begin position="6"/>
        <end position="28"/>
    </location>
</feature>
<dbReference type="AlphaFoldDB" id="A0A0R0M4Q1"/>
<keyword evidence="1" id="KW-0812">Transmembrane</keyword>
<comment type="caution">
    <text evidence="2">The sequence shown here is derived from an EMBL/GenBank/DDBJ whole genome shotgun (WGS) entry which is preliminary data.</text>
</comment>
<dbReference type="VEuPathDB" id="MicrosporidiaDB:M153_3100012030"/>
<name>A0A0R0M4Q1_9MICR</name>
<dbReference type="Proteomes" id="UP000051530">
    <property type="component" value="Unassembled WGS sequence"/>
</dbReference>
<protein>
    <submittedName>
        <fullName evidence="2">Uncharacterized protein</fullName>
    </submittedName>
</protein>
<evidence type="ECO:0000256" key="1">
    <source>
        <dbReference type="SAM" id="Phobius"/>
    </source>
</evidence>
<keyword evidence="1" id="KW-1133">Transmembrane helix</keyword>
<keyword evidence="1" id="KW-0472">Membrane</keyword>
<proteinExistence type="predicted"/>
<evidence type="ECO:0000313" key="2">
    <source>
        <dbReference type="EMBL" id="KRH95093.1"/>
    </source>
</evidence>